<comment type="caution">
    <text evidence="3">The sequence shown here is derived from an EMBL/GenBank/DDBJ whole genome shotgun (WGS) entry which is preliminary data.</text>
</comment>
<dbReference type="Gene3D" id="3.40.50.300">
    <property type="entry name" value="P-loop containing nucleotide triphosphate hydrolases"/>
    <property type="match status" value="1"/>
</dbReference>
<evidence type="ECO:0000259" key="2">
    <source>
        <dbReference type="Pfam" id="PF24883"/>
    </source>
</evidence>
<dbReference type="AlphaFoldDB" id="A0A8H5FQP2"/>
<dbReference type="InterPro" id="IPR056884">
    <property type="entry name" value="NPHP3-like_N"/>
</dbReference>
<evidence type="ECO:0000313" key="3">
    <source>
        <dbReference type="EMBL" id="KAF5345252.1"/>
    </source>
</evidence>
<dbReference type="Proteomes" id="UP000559027">
    <property type="component" value="Unassembled WGS sequence"/>
</dbReference>
<keyword evidence="1" id="KW-0677">Repeat</keyword>
<dbReference type="PANTHER" id="PTHR10039">
    <property type="entry name" value="AMELOGENIN"/>
    <property type="match status" value="1"/>
</dbReference>
<dbReference type="InterPro" id="IPR027417">
    <property type="entry name" value="P-loop_NTPase"/>
</dbReference>
<gene>
    <name evidence="3" type="ORF">D9756_011416</name>
</gene>
<protein>
    <recommendedName>
        <fullName evidence="2">Nephrocystin 3-like N-terminal domain-containing protein</fullName>
    </recommendedName>
</protein>
<evidence type="ECO:0000313" key="4">
    <source>
        <dbReference type="Proteomes" id="UP000559027"/>
    </source>
</evidence>
<dbReference type="OrthoDB" id="4760524at2759"/>
<dbReference type="PANTHER" id="PTHR10039:SF15">
    <property type="entry name" value="NACHT DOMAIN-CONTAINING PROTEIN"/>
    <property type="match status" value="1"/>
</dbReference>
<dbReference type="SUPFAM" id="SSF52540">
    <property type="entry name" value="P-loop containing nucleoside triphosphate hydrolases"/>
    <property type="match status" value="1"/>
</dbReference>
<dbReference type="EMBL" id="JAACJO010000047">
    <property type="protein sequence ID" value="KAF5345252.1"/>
    <property type="molecule type" value="Genomic_DNA"/>
</dbReference>
<name>A0A8H5FQP2_9AGAR</name>
<evidence type="ECO:0000256" key="1">
    <source>
        <dbReference type="ARBA" id="ARBA00022737"/>
    </source>
</evidence>
<sequence length="556" mass="62699">MFQGAHHLAIKDVNFIDNSTVSPGLEILLSKSMPDAFHDSGARDPPPRCHFGTRQGYITKIVGWAHGNCDRNQPLLWMYGPFGVGKTAVAQSCADALESEHKLAASIFFSRSTADRDDPRRFFTSIAYQIATKYEELKNVIEDRMRMDPAITTKSLSRQFEELFVRPLNRVDIAESGLEGRVVIVDGLDECRGMTEQRAIIDIIATSARNGTTPFRWFLTSRPEDHLIRSMNSETVSSISVHLELPVSRAIDHEILVFLTNEFKRIREDRSLSGSWPPEEALSLLVEHAAGLFIFAATIMRFISDDNSFGPQDQLHTVLEFLEGVSASNVGPGNPLEEMDRFYTLIMQRIPSKLLTTVQTILLLSDFEIMTVYGIADCLSLSKEQFRGICGHLNSVVKLPDGHEEWTFHRNINFHHASFLDFLKDPNRSKELHEACSGKDKTNRGLRDLIIFLYLSAVPSYPFDLQTAASLAKLPFGQAFNKLKMKMPRDIQVVNFQKLRENLPAELRDKILRQGASKCTKLSCTISHEVWIFGQGENEVVVEAPSYWTCMGINTP</sequence>
<accession>A0A8H5FQP2</accession>
<dbReference type="Pfam" id="PF24883">
    <property type="entry name" value="NPHP3_N"/>
    <property type="match status" value="1"/>
</dbReference>
<proteinExistence type="predicted"/>
<organism evidence="3 4">
    <name type="scientific">Leucocoprinus leucothites</name>
    <dbReference type="NCBI Taxonomy" id="201217"/>
    <lineage>
        <taxon>Eukaryota</taxon>
        <taxon>Fungi</taxon>
        <taxon>Dikarya</taxon>
        <taxon>Basidiomycota</taxon>
        <taxon>Agaricomycotina</taxon>
        <taxon>Agaricomycetes</taxon>
        <taxon>Agaricomycetidae</taxon>
        <taxon>Agaricales</taxon>
        <taxon>Agaricineae</taxon>
        <taxon>Agaricaceae</taxon>
        <taxon>Leucocoprinus</taxon>
    </lineage>
</organism>
<feature type="domain" description="Nephrocystin 3-like N-terminal" evidence="2">
    <location>
        <begin position="70"/>
        <end position="222"/>
    </location>
</feature>
<keyword evidence="4" id="KW-1185">Reference proteome</keyword>
<reference evidence="3 4" key="1">
    <citation type="journal article" date="2020" name="ISME J.">
        <title>Uncovering the hidden diversity of litter-decomposition mechanisms in mushroom-forming fungi.</title>
        <authorList>
            <person name="Floudas D."/>
            <person name="Bentzer J."/>
            <person name="Ahren D."/>
            <person name="Johansson T."/>
            <person name="Persson P."/>
            <person name="Tunlid A."/>
        </authorList>
    </citation>
    <scope>NUCLEOTIDE SEQUENCE [LARGE SCALE GENOMIC DNA]</scope>
    <source>
        <strain evidence="3 4">CBS 146.42</strain>
    </source>
</reference>